<gene>
    <name evidence="2" type="ORF">IQ10_00901</name>
</gene>
<accession>A0A562QR04</accession>
<evidence type="ECO:0000313" key="2">
    <source>
        <dbReference type="EMBL" id="TWI59188.1"/>
    </source>
</evidence>
<organism evidence="2 3">
    <name type="scientific">Halalkalibacter nanhaiisediminis</name>
    <dbReference type="NCBI Taxonomy" id="688079"/>
    <lineage>
        <taxon>Bacteria</taxon>
        <taxon>Bacillati</taxon>
        <taxon>Bacillota</taxon>
        <taxon>Bacilli</taxon>
        <taxon>Bacillales</taxon>
        <taxon>Bacillaceae</taxon>
        <taxon>Halalkalibacter</taxon>
    </lineage>
</organism>
<feature type="transmembrane region" description="Helical" evidence="1">
    <location>
        <begin position="34"/>
        <end position="53"/>
    </location>
</feature>
<dbReference type="AlphaFoldDB" id="A0A562QR04"/>
<reference evidence="2 3" key="1">
    <citation type="journal article" date="2015" name="Stand. Genomic Sci.">
        <title>Genomic Encyclopedia of Bacterial and Archaeal Type Strains, Phase III: the genomes of soil and plant-associated and newly described type strains.</title>
        <authorList>
            <person name="Whitman W.B."/>
            <person name="Woyke T."/>
            <person name="Klenk H.P."/>
            <person name="Zhou Y."/>
            <person name="Lilburn T.G."/>
            <person name="Beck B.J."/>
            <person name="De Vos P."/>
            <person name="Vandamme P."/>
            <person name="Eisen J.A."/>
            <person name="Garrity G."/>
            <person name="Hugenholtz P."/>
            <person name="Kyrpides N.C."/>
        </authorList>
    </citation>
    <scope>NUCLEOTIDE SEQUENCE [LARGE SCALE GENOMIC DNA]</scope>
    <source>
        <strain evidence="2 3">CGMCC 1.10116</strain>
    </source>
</reference>
<evidence type="ECO:0000256" key="1">
    <source>
        <dbReference type="SAM" id="Phobius"/>
    </source>
</evidence>
<sequence length="63" mass="7177">MDTTINKHLFFSVIYLIAALASGISAYFNETAFRFIFTILCGVFLVLAILSFIKNRMNKPKQI</sequence>
<keyword evidence="1" id="KW-1133">Transmembrane helix</keyword>
<evidence type="ECO:0000313" key="3">
    <source>
        <dbReference type="Proteomes" id="UP000315711"/>
    </source>
</evidence>
<dbReference type="EMBL" id="VLKZ01000002">
    <property type="protein sequence ID" value="TWI59188.1"/>
    <property type="molecule type" value="Genomic_DNA"/>
</dbReference>
<keyword evidence="3" id="KW-1185">Reference proteome</keyword>
<dbReference type="Proteomes" id="UP000315711">
    <property type="component" value="Unassembled WGS sequence"/>
</dbReference>
<proteinExistence type="predicted"/>
<name>A0A562QR04_9BACI</name>
<dbReference type="RefSeq" id="WP_144449263.1">
    <property type="nucleotide sequence ID" value="NZ_VLKZ01000002.1"/>
</dbReference>
<keyword evidence="1" id="KW-0472">Membrane</keyword>
<feature type="transmembrane region" description="Helical" evidence="1">
    <location>
        <begin position="9"/>
        <end position="28"/>
    </location>
</feature>
<comment type="caution">
    <text evidence="2">The sequence shown here is derived from an EMBL/GenBank/DDBJ whole genome shotgun (WGS) entry which is preliminary data.</text>
</comment>
<protein>
    <submittedName>
        <fullName evidence="2">Uncharacterized protein</fullName>
    </submittedName>
</protein>
<keyword evidence="1" id="KW-0812">Transmembrane</keyword>